<dbReference type="Pfam" id="PF13920">
    <property type="entry name" value="zf-C3HC4_3"/>
    <property type="match status" value="1"/>
</dbReference>
<dbReference type="Pfam" id="PF26192">
    <property type="entry name" value="RNF157-like_N"/>
    <property type="match status" value="1"/>
</dbReference>
<protein>
    <recommendedName>
        <fullName evidence="2">RING-type E3 ubiquitin transferase</fullName>
        <ecNumber evidence="2">2.3.2.27</ecNumber>
    </recommendedName>
</protein>
<keyword evidence="6" id="KW-0833">Ubl conjugation pathway</keyword>
<dbReference type="InterPro" id="IPR058981">
    <property type="entry name" value="MGRN1/RNF157-like_N"/>
</dbReference>
<keyword evidence="3" id="KW-0808">Transferase</keyword>
<comment type="caution">
    <text evidence="10">The sequence shown here is derived from an EMBL/GenBank/DDBJ whole genome shotgun (WGS) entry which is preliminary data.</text>
</comment>
<dbReference type="GO" id="GO:0061630">
    <property type="term" value="F:ubiquitin protein ligase activity"/>
    <property type="evidence" value="ECO:0007669"/>
    <property type="project" value="UniProtKB-EC"/>
</dbReference>
<dbReference type="AlphaFoldDB" id="A0A9D4UCC7"/>
<feature type="domain" description="RING-type" evidence="9">
    <location>
        <begin position="241"/>
        <end position="281"/>
    </location>
</feature>
<evidence type="ECO:0000256" key="3">
    <source>
        <dbReference type="ARBA" id="ARBA00022679"/>
    </source>
</evidence>
<organism evidence="10 11">
    <name type="scientific">Adiantum capillus-veneris</name>
    <name type="common">Maidenhair fern</name>
    <dbReference type="NCBI Taxonomy" id="13818"/>
    <lineage>
        <taxon>Eukaryota</taxon>
        <taxon>Viridiplantae</taxon>
        <taxon>Streptophyta</taxon>
        <taxon>Embryophyta</taxon>
        <taxon>Tracheophyta</taxon>
        <taxon>Polypodiopsida</taxon>
        <taxon>Polypodiidae</taxon>
        <taxon>Polypodiales</taxon>
        <taxon>Pteridineae</taxon>
        <taxon>Pteridaceae</taxon>
        <taxon>Vittarioideae</taxon>
        <taxon>Adiantum</taxon>
    </lineage>
</organism>
<dbReference type="Gene3D" id="3.30.40.10">
    <property type="entry name" value="Zinc/RING finger domain, C3HC4 (zinc finger)"/>
    <property type="match status" value="1"/>
</dbReference>
<evidence type="ECO:0000259" key="9">
    <source>
        <dbReference type="PROSITE" id="PS50089"/>
    </source>
</evidence>
<gene>
    <name evidence="10" type="ORF">GOP47_0020114</name>
</gene>
<accession>A0A9D4UCC7</accession>
<evidence type="ECO:0000256" key="1">
    <source>
        <dbReference type="ARBA" id="ARBA00000900"/>
    </source>
</evidence>
<dbReference type="EC" id="2.3.2.27" evidence="2"/>
<keyword evidence="11" id="KW-1185">Reference proteome</keyword>
<evidence type="ECO:0000256" key="5">
    <source>
        <dbReference type="ARBA" id="ARBA00022771"/>
    </source>
</evidence>
<comment type="catalytic activity">
    <reaction evidence="1">
        <text>S-ubiquitinyl-[E2 ubiquitin-conjugating enzyme]-L-cysteine + [acceptor protein]-L-lysine = [E2 ubiquitin-conjugating enzyme]-L-cysteine + N(6)-ubiquitinyl-[acceptor protein]-L-lysine.</text>
        <dbReference type="EC" id="2.3.2.27"/>
    </reaction>
</comment>
<evidence type="ECO:0000256" key="6">
    <source>
        <dbReference type="ARBA" id="ARBA00022786"/>
    </source>
</evidence>
<evidence type="ECO:0000256" key="4">
    <source>
        <dbReference type="ARBA" id="ARBA00022723"/>
    </source>
</evidence>
<dbReference type="InterPro" id="IPR001841">
    <property type="entry name" value="Znf_RING"/>
</dbReference>
<dbReference type="OrthoDB" id="1925428at2759"/>
<dbReference type="InterPro" id="IPR013083">
    <property type="entry name" value="Znf_RING/FYVE/PHD"/>
</dbReference>
<evidence type="ECO:0000313" key="10">
    <source>
        <dbReference type="EMBL" id="KAI5065419.1"/>
    </source>
</evidence>
<evidence type="ECO:0000256" key="8">
    <source>
        <dbReference type="PROSITE-ProRule" id="PRU00175"/>
    </source>
</evidence>
<dbReference type="PANTHER" id="PTHR22996">
    <property type="entry name" value="MAHOGUNIN"/>
    <property type="match status" value="1"/>
</dbReference>
<dbReference type="InterPro" id="IPR045194">
    <property type="entry name" value="MGRN1/RNF157-like"/>
</dbReference>
<dbReference type="GO" id="GO:0016567">
    <property type="term" value="P:protein ubiquitination"/>
    <property type="evidence" value="ECO:0007669"/>
    <property type="project" value="TreeGrafter"/>
</dbReference>
<keyword evidence="5 8" id="KW-0863">Zinc-finger</keyword>
<keyword evidence="4" id="KW-0479">Metal-binding</keyword>
<evidence type="ECO:0000256" key="2">
    <source>
        <dbReference type="ARBA" id="ARBA00012483"/>
    </source>
</evidence>
<proteinExistence type="predicted"/>
<reference evidence="10" key="1">
    <citation type="submission" date="2021-01" db="EMBL/GenBank/DDBJ databases">
        <title>Adiantum capillus-veneris genome.</title>
        <authorList>
            <person name="Fang Y."/>
            <person name="Liao Q."/>
        </authorList>
    </citation>
    <scope>NUCLEOTIDE SEQUENCE</scope>
    <source>
        <strain evidence="10">H3</strain>
        <tissue evidence="10">Leaf</tissue>
    </source>
</reference>
<sequence length="294" mass="32685">MRPHFRPHVEIHRRAAWELGAFVPAVSPMSLASPMLLSRSTPSREKHVDRVASPLRPPLENALTIRNHVNILKTTLRMEADEENPGSYVVSFSFDADMAGSLRLCFLARVDIGTGCRILPWLPDVHEPMQVSFVKGHGQKFKQALGMGIYLDAFDTKLVEEGGPGSVYPLVILARTSSSSEHANERNTLEQRQNHNVQVTQAAMRKKGNGHCDVHVLHQILLVDNVQYELHDLYGAKEASCIVCMSETRQIALMPCRHMCICNLCATALTTAKTLLCPLCRQSVQAMLRVNIGS</sequence>
<dbReference type="Proteomes" id="UP000886520">
    <property type="component" value="Chromosome 19"/>
</dbReference>
<name>A0A9D4UCC7_ADICA</name>
<dbReference type="SUPFAM" id="SSF57850">
    <property type="entry name" value="RING/U-box"/>
    <property type="match status" value="1"/>
</dbReference>
<dbReference type="GO" id="GO:0008270">
    <property type="term" value="F:zinc ion binding"/>
    <property type="evidence" value="ECO:0007669"/>
    <property type="project" value="UniProtKB-KW"/>
</dbReference>
<evidence type="ECO:0000256" key="7">
    <source>
        <dbReference type="ARBA" id="ARBA00022833"/>
    </source>
</evidence>
<keyword evidence="7" id="KW-0862">Zinc</keyword>
<dbReference type="PROSITE" id="PS50089">
    <property type="entry name" value="ZF_RING_2"/>
    <property type="match status" value="1"/>
</dbReference>
<evidence type="ECO:0000313" key="11">
    <source>
        <dbReference type="Proteomes" id="UP000886520"/>
    </source>
</evidence>
<dbReference type="EMBL" id="JABFUD020000019">
    <property type="protein sequence ID" value="KAI5065419.1"/>
    <property type="molecule type" value="Genomic_DNA"/>
</dbReference>
<dbReference type="PANTHER" id="PTHR22996:SF0">
    <property type="entry name" value="RE60872P-RELATED"/>
    <property type="match status" value="1"/>
</dbReference>